<evidence type="ECO:0000259" key="4">
    <source>
        <dbReference type="Pfam" id="PF00155"/>
    </source>
</evidence>
<sequence>MTMDGQRSFQDQLEALERRSRLRRLMPRKGHDFASNDYLGLAHDPVIAAAVAKAIARDVPVGSGGSRLLRGNAPEHEALEAFAAVTFGSEAALFLSTGYAANIAILAGLPGPDDLVVADALIHASAHDGMKLGRARTVLAAHNDPQAFDDTIRAWRREGGRGRAWIVSETLYSMDGDRAPVDDLATIAAQHEAMLVLDEAHATAVHGPGGRGFSATLEGRPDLIVLHTCGKGLGVEGALVTAARPVIDLLVNRGRSFVFSTAPSPLMAVAVQAALLRMGEVDDRRGRLAALIDHAARHVCAPLDLPPPESQILPLVLRDDGRTMRVAAALQAAGFDVRGIRPPTVPRGTARLRISLTLNVDEAVVSALGDALRTALEAEPA</sequence>
<proteinExistence type="predicted"/>
<dbReference type="InterPro" id="IPR015422">
    <property type="entry name" value="PyrdxlP-dep_Trfase_small"/>
</dbReference>
<dbReference type="Pfam" id="PF00155">
    <property type="entry name" value="Aminotran_1_2"/>
    <property type="match status" value="1"/>
</dbReference>
<evidence type="ECO:0000313" key="6">
    <source>
        <dbReference type="Proteomes" id="UP001138540"/>
    </source>
</evidence>
<dbReference type="InterPro" id="IPR015424">
    <property type="entry name" value="PyrdxlP-dep_Trfase"/>
</dbReference>
<evidence type="ECO:0000256" key="3">
    <source>
        <dbReference type="ARBA" id="ARBA00022898"/>
    </source>
</evidence>
<evidence type="ECO:0000313" key="5">
    <source>
        <dbReference type="EMBL" id="MBB5987555.1"/>
    </source>
</evidence>
<keyword evidence="2 5" id="KW-0808">Transferase</keyword>
<protein>
    <submittedName>
        <fullName evidence="5">8-amino-7-oxononanoate synthase</fullName>
        <ecNumber evidence="5">2.3.1.47</ecNumber>
    </submittedName>
</protein>
<comment type="cofactor">
    <cofactor evidence="1">
        <name>pyridoxal 5'-phosphate</name>
        <dbReference type="ChEBI" id="CHEBI:597326"/>
    </cofactor>
</comment>
<dbReference type="Gene3D" id="3.40.640.10">
    <property type="entry name" value="Type I PLP-dependent aspartate aminotransferase-like (Major domain)"/>
    <property type="match status" value="1"/>
</dbReference>
<dbReference type="InterPro" id="IPR004839">
    <property type="entry name" value="Aminotransferase_I/II_large"/>
</dbReference>
<keyword evidence="6" id="KW-1185">Reference proteome</keyword>
<accession>A0ABR6NJU4</accession>
<gene>
    <name evidence="5" type="ORF">HNP60_003529</name>
</gene>
<comment type="caution">
    <text evidence="5">The sequence shown here is derived from an EMBL/GenBank/DDBJ whole genome shotgun (WGS) entry which is preliminary data.</text>
</comment>
<keyword evidence="3" id="KW-0663">Pyridoxal phosphate</keyword>
<reference evidence="5 6" key="1">
    <citation type="submission" date="2020-08" db="EMBL/GenBank/DDBJ databases">
        <title>Exploring microbial biodiversity for novel pathways involved in the catabolism of aromatic compounds derived from lignin.</title>
        <authorList>
            <person name="Elkins J."/>
        </authorList>
    </citation>
    <scope>NUCLEOTIDE SEQUENCE [LARGE SCALE GENOMIC DNA]</scope>
    <source>
        <strain evidence="5 6">B1D3A</strain>
    </source>
</reference>
<dbReference type="GO" id="GO:0008710">
    <property type="term" value="F:8-amino-7-oxononanoate synthase activity"/>
    <property type="evidence" value="ECO:0007669"/>
    <property type="project" value="UniProtKB-EC"/>
</dbReference>
<dbReference type="EMBL" id="JACHKA010000001">
    <property type="protein sequence ID" value="MBB5987555.1"/>
    <property type="molecule type" value="Genomic_DNA"/>
</dbReference>
<name>A0ABR6NJU4_9SPHN</name>
<organism evidence="5 6">
    <name type="scientific">Sphingobium lignivorans</name>
    <dbReference type="NCBI Taxonomy" id="2735886"/>
    <lineage>
        <taxon>Bacteria</taxon>
        <taxon>Pseudomonadati</taxon>
        <taxon>Pseudomonadota</taxon>
        <taxon>Alphaproteobacteria</taxon>
        <taxon>Sphingomonadales</taxon>
        <taxon>Sphingomonadaceae</taxon>
        <taxon>Sphingobium</taxon>
    </lineage>
</organism>
<dbReference type="InterPro" id="IPR015421">
    <property type="entry name" value="PyrdxlP-dep_Trfase_major"/>
</dbReference>
<feature type="domain" description="Aminotransferase class I/classII large" evidence="4">
    <location>
        <begin position="32"/>
        <end position="364"/>
    </location>
</feature>
<dbReference type="RefSeq" id="WP_184156148.1">
    <property type="nucleotide sequence ID" value="NZ_JACHKA010000001.1"/>
</dbReference>
<dbReference type="Proteomes" id="UP001138540">
    <property type="component" value="Unassembled WGS sequence"/>
</dbReference>
<dbReference type="EC" id="2.3.1.47" evidence="5"/>
<evidence type="ECO:0000256" key="1">
    <source>
        <dbReference type="ARBA" id="ARBA00001933"/>
    </source>
</evidence>
<dbReference type="SUPFAM" id="SSF53383">
    <property type="entry name" value="PLP-dependent transferases"/>
    <property type="match status" value="1"/>
</dbReference>
<dbReference type="PANTHER" id="PTHR13693">
    <property type="entry name" value="CLASS II AMINOTRANSFERASE/8-AMINO-7-OXONONANOATE SYNTHASE"/>
    <property type="match status" value="1"/>
</dbReference>
<evidence type="ECO:0000256" key="2">
    <source>
        <dbReference type="ARBA" id="ARBA00022679"/>
    </source>
</evidence>
<dbReference type="Gene3D" id="3.90.1150.10">
    <property type="entry name" value="Aspartate Aminotransferase, domain 1"/>
    <property type="match status" value="1"/>
</dbReference>
<dbReference type="InterPro" id="IPR050087">
    <property type="entry name" value="AON_synthase_class-II"/>
</dbReference>
<dbReference type="PANTHER" id="PTHR13693:SF100">
    <property type="entry name" value="8-AMINO-7-OXONONANOATE SYNTHASE"/>
    <property type="match status" value="1"/>
</dbReference>
<keyword evidence="5" id="KW-0012">Acyltransferase</keyword>